<dbReference type="InterPro" id="IPR049945">
    <property type="entry name" value="AAA_22"/>
</dbReference>
<dbReference type="AlphaFoldDB" id="A0A2U3KW79"/>
<gene>
    <name evidence="2" type="ORF">SBA1_500043</name>
</gene>
<name>A0A2U3KW79_9BACT</name>
<evidence type="ECO:0000313" key="2">
    <source>
        <dbReference type="EMBL" id="SPF43892.1"/>
    </source>
</evidence>
<dbReference type="Proteomes" id="UP000238701">
    <property type="component" value="Unassembled WGS sequence"/>
</dbReference>
<dbReference type="InterPro" id="IPR027417">
    <property type="entry name" value="P-loop_NTPase"/>
</dbReference>
<dbReference type="PANTHER" id="PTHR35894">
    <property type="entry name" value="GENERAL SECRETION PATHWAY PROTEIN A-RELATED"/>
    <property type="match status" value="1"/>
</dbReference>
<dbReference type="InterPro" id="IPR052026">
    <property type="entry name" value="ExeA_AAA_ATPase_DNA-bind"/>
</dbReference>
<dbReference type="GO" id="GO:0016887">
    <property type="term" value="F:ATP hydrolysis activity"/>
    <property type="evidence" value="ECO:0007669"/>
    <property type="project" value="InterPro"/>
</dbReference>
<accession>A0A2U3KW79</accession>
<dbReference type="PANTHER" id="PTHR35894:SF1">
    <property type="entry name" value="PHOSPHORIBULOKINASE _ URIDINE KINASE FAMILY"/>
    <property type="match status" value="1"/>
</dbReference>
<dbReference type="EMBL" id="OMOD01000145">
    <property type="protein sequence ID" value="SPF43892.1"/>
    <property type="molecule type" value="Genomic_DNA"/>
</dbReference>
<dbReference type="Pfam" id="PF13401">
    <property type="entry name" value="AAA_22"/>
    <property type="match status" value="1"/>
</dbReference>
<evidence type="ECO:0000259" key="1">
    <source>
        <dbReference type="Pfam" id="PF13401"/>
    </source>
</evidence>
<dbReference type="Gene3D" id="3.40.50.300">
    <property type="entry name" value="P-loop containing nucleotide triphosphate hydrolases"/>
    <property type="match status" value="1"/>
</dbReference>
<reference evidence="3" key="1">
    <citation type="submission" date="2018-02" db="EMBL/GenBank/DDBJ databases">
        <authorList>
            <person name="Hausmann B."/>
        </authorList>
    </citation>
    <scope>NUCLEOTIDE SEQUENCE [LARGE SCALE GENOMIC DNA]</scope>
    <source>
        <strain evidence="3">Peat soil MAG SbA1</strain>
    </source>
</reference>
<feature type="domain" description="ORC1/DEAH AAA+ ATPase" evidence="1">
    <location>
        <begin position="42"/>
        <end position="172"/>
    </location>
</feature>
<protein>
    <recommendedName>
        <fullName evidence="1">ORC1/DEAH AAA+ ATPase domain-containing protein</fullName>
    </recommendedName>
</protein>
<dbReference type="SUPFAM" id="SSF52540">
    <property type="entry name" value="P-loop containing nucleoside triphosphate hydrolases"/>
    <property type="match status" value="1"/>
</dbReference>
<proteinExistence type="predicted"/>
<evidence type="ECO:0000313" key="3">
    <source>
        <dbReference type="Proteomes" id="UP000238701"/>
    </source>
</evidence>
<sequence>MFLEFYGLREQPFGVTPDPRFLYLSPGHREALASVYYGIEAGRGFMALIAKPGMGKTTLLFHLLERFRHNARTAFVFQTQCNSRELMRLLLAELGVGMESHGQDFVSMHEEFNRLLLQEARAKRRFIVVIDEAQNLDASVMETVRLLSDFETPQAKLLQIVLSGQPELADKLASPRLAQLRQRVSLLSRLTPLSADETRKYIEYRLNVAGHSGPVPFSEEALQAIARFGEGIPRSINNLCFNLLSLGCALRQRVVDKSVVDEVMNDLDMSAHMSEVAPLPVTETAALHIAGGNAPSSYDTPYIAENDVRETLTLAEAKAYMQQMAVQFRNWKRN</sequence>
<organism evidence="2 3">
    <name type="scientific">Candidatus Sulfotelmatobacter kueseliae</name>
    <dbReference type="NCBI Taxonomy" id="2042962"/>
    <lineage>
        <taxon>Bacteria</taxon>
        <taxon>Pseudomonadati</taxon>
        <taxon>Acidobacteriota</taxon>
        <taxon>Terriglobia</taxon>
        <taxon>Terriglobales</taxon>
        <taxon>Candidatus Korobacteraceae</taxon>
        <taxon>Candidatus Sulfotelmatobacter</taxon>
    </lineage>
</organism>
<dbReference type="OrthoDB" id="9815896at2"/>